<name>A0A0E9WC44_ANGAN</name>
<evidence type="ECO:0000313" key="1">
    <source>
        <dbReference type="EMBL" id="JAH87150.1"/>
    </source>
</evidence>
<organism evidence="1">
    <name type="scientific">Anguilla anguilla</name>
    <name type="common">European freshwater eel</name>
    <name type="synonym">Muraena anguilla</name>
    <dbReference type="NCBI Taxonomy" id="7936"/>
    <lineage>
        <taxon>Eukaryota</taxon>
        <taxon>Metazoa</taxon>
        <taxon>Chordata</taxon>
        <taxon>Craniata</taxon>
        <taxon>Vertebrata</taxon>
        <taxon>Euteleostomi</taxon>
        <taxon>Actinopterygii</taxon>
        <taxon>Neopterygii</taxon>
        <taxon>Teleostei</taxon>
        <taxon>Anguilliformes</taxon>
        <taxon>Anguillidae</taxon>
        <taxon>Anguilla</taxon>
    </lineage>
</organism>
<dbReference type="EMBL" id="GBXM01021427">
    <property type="protein sequence ID" value="JAH87150.1"/>
    <property type="molecule type" value="Transcribed_RNA"/>
</dbReference>
<sequence>MCLFQCSLLCSSNSVFAPLLTRSPSLWCTLIFPQCFAASEGHVQN</sequence>
<dbReference type="AlphaFoldDB" id="A0A0E9WC44"/>
<protein>
    <submittedName>
        <fullName evidence="1">Uncharacterized protein</fullName>
    </submittedName>
</protein>
<accession>A0A0E9WC44</accession>
<reference evidence="1" key="2">
    <citation type="journal article" date="2015" name="Fish Shellfish Immunol.">
        <title>Early steps in the European eel (Anguilla anguilla)-Vibrio vulnificus interaction in the gills: Role of the RtxA13 toxin.</title>
        <authorList>
            <person name="Callol A."/>
            <person name="Pajuelo D."/>
            <person name="Ebbesson L."/>
            <person name="Teles M."/>
            <person name="MacKenzie S."/>
            <person name="Amaro C."/>
        </authorList>
    </citation>
    <scope>NUCLEOTIDE SEQUENCE</scope>
</reference>
<proteinExistence type="predicted"/>
<reference evidence="1" key="1">
    <citation type="submission" date="2014-11" db="EMBL/GenBank/DDBJ databases">
        <authorList>
            <person name="Amaro Gonzalez C."/>
        </authorList>
    </citation>
    <scope>NUCLEOTIDE SEQUENCE</scope>
</reference>